<evidence type="ECO:0000313" key="8">
    <source>
        <dbReference type="Proteomes" id="UP001500432"/>
    </source>
</evidence>
<keyword evidence="8" id="KW-1185">Reference proteome</keyword>
<keyword evidence="3 5" id="KW-1133">Transmembrane helix</keyword>
<proteinExistence type="predicted"/>
<dbReference type="Pfam" id="PF02656">
    <property type="entry name" value="DUF202"/>
    <property type="match status" value="1"/>
</dbReference>
<evidence type="ECO:0000256" key="4">
    <source>
        <dbReference type="ARBA" id="ARBA00023136"/>
    </source>
</evidence>
<feature type="transmembrane region" description="Helical" evidence="5">
    <location>
        <begin position="60"/>
        <end position="79"/>
    </location>
</feature>
<name>A0ABN3BM20_9MICC</name>
<sequence length="122" mass="12422">MSVPAAPQAGGEARDPGLQPERTALAWRRTLLALMVLDVLVVRAWFLALGRAGEGSSAHAVGLGVCVAAAAVSTAVLALCAHARSRELHHGTTAPPASVLRWATAGAVMLAGATIAVVIIER</sequence>
<keyword evidence="4 5" id="KW-0472">Membrane</keyword>
<gene>
    <name evidence="7" type="ORF">GCM10009849_08410</name>
</gene>
<evidence type="ECO:0000256" key="1">
    <source>
        <dbReference type="ARBA" id="ARBA00004127"/>
    </source>
</evidence>
<comment type="caution">
    <text evidence="7">The sequence shown here is derived from an EMBL/GenBank/DDBJ whole genome shotgun (WGS) entry which is preliminary data.</text>
</comment>
<organism evidence="7 8">
    <name type="scientific">Sinomonas flava</name>
    <dbReference type="NCBI Taxonomy" id="496857"/>
    <lineage>
        <taxon>Bacteria</taxon>
        <taxon>Bacillati</taxon>
        <taxon>Actinomycetota</taxon>
        <taxon>Actinomycetes</taxon>
        <taxon>Micrococcales</taxon>
        <taxon>Micrococcaceae</taxon>
        <taxon>Sinomonas</taxon>
    </lineage>
</organism>
<feature type="transmembrane region" description="Helical" evidence="5">
    <location>
        <begin position="30"/>
        <end position="48"/>
    </location>
</feature>
<keyword evidence="2 5" id="KW-0812">Transmembrane</keyword>
<protein>
    <recommendedName>
        <fullName evidence="6">DUF202 domain-containing protein</fullName>
    </recommendedName>
</protein>
<evidence type="ECO:0000259" key="6">
    <source>
        <dbReference type="Pfam" id="PF02656"/>
    </source>
</evidence>
<evidence type="ECO:0000313" key="7">
    <source>
        <dbReference type="EMBL" id="GAA2197870.1"/>
    </source>
</evidence>
<accession>A0ABN3BM20</accession>
<comment type="subcellular location">
    <subcellularLocation>
        <location evidence="1">Endomembrane system</location>
        <topology evidence="1">Multi-pass membrane protein</topology>
    </subcellularLocation>
</comment>
<feature type="transmembrane region" description="Helical" evidence="5">
    <location>
        <begin position="99"/>
        <end position="120"/>
    </location>
</feature>
<reference evidence="7 8" key="1">
    <citation type="journal article" date="2019" name="Int. J. Syst. Evol. Microbiol.">
        <title>The Global Catalogue of Microorganisms (GCM) 10K type strain sequencing project: providing services to taxonomists for standard genome sequencing and annotation.</title>
        <authorList>
            <consortium name="The Broad Institute Genomics Platform"/>
            <consortium name="The Broad Institute Genome Sequencing Center for Infectious Disease"/>
            <person name="Wu L."/>
            <person name="Ma J."/>
        </authorList>
    </citation>
    <scope>NUCLEOTIDE SEQUENCE [LARGE SCALE GENOMIC DNA]</scope>
    <source>
        <strain evidence="7 8">JCM 16034</strain>
    </source>
</reference>
<evidence type="ECO:0000256" key="2">
    <source>
        <dbReference type="ARBA" id="ARBA00022692"/>
    </source>
</evidence>
<feature type="domain" description="DUF202" evidence="6">
    <location>
        <begin position="15"/>
        <end position="79"/>
    </location>
</feature>
<evidence type="ECO:0000256" key="5">
    <source>
        <dbReference type="SAM" id="Phobius"/>
    </source>
</evidence>
<dbReference type="EMBL" id="BAAAQW010000003">
    <property type="protein sequence ID" value="GAA2197870.1"/>
    <property type="molecule type" value="Genomic_DNA"/>
</dbReference>
<dbReference type="InterPro" id="IPR003807">
    <property type="entry name" value="DUF202"/>
</dbReference>
<evidence type="ECO:0000256" key="3">
    <source>
        <dbReference type="ARBA" id="ARBA00022989"/>
    </source>
</evidence>
<dbReference type="RefSeq" id="WP_344298428.1">
    <property type="nucleotide sequence ID" value="NZ_BAAAQW010000003.1"/>
</dbReference>
<dbReference type="Proteomes" id="UP001500432">
    <property type="component" value="Unassembled WGS sequence"/>
</dbReference>